<dbReference type="Proteomes" id="UP000317243">
    <property type="component" value="Unassembled WGS sequence"/>
</dbReference>
<proteinExistence type="predicted"/>
<evidence type="ECO:0000313" key="2">
    <source>
        <dbReference type="Proteomes" id="UP000317243"/>
    </source>
</evidence>
<protein>
    <submittedName>
        <fullName evidence="1">Uncharacterized protein</fullName>
    </submittedName>
</protein>
<dbReference type="AlphaFoldDB" id="A0A5C5VNB0"/>
<dbReference type="EMBL" id="SIHI01000055">
    <property type="protein sequence ID" value="TWT40104.1"/>
    <property type="molecule type" value="Genomic_DNA"/>
</dbReference>
<gene>
    <name evidence="1" type="ORF">KOR42_49990</name>
</gene>
<comment type="caution">
    <text evidence="1">The sequence shown here is derived from an EMBL/GenBank/DDBJ whole genome shotgun (WGS) entry which is preliminary data.</text>
</comment>
<accession>A0A5C5VNB0</accession>
<keyword evidence="2" id="KW-1185">Reference proteome</keyword>
<organism evidence="1 2">
    <name type="scientific">Thalassoglobus neptunius</name>
    <dbReference type="NCBI Taxonomy" id="1938619"/>
    <lineage>
        <taxon>Bacteria</taxon>
        <taxon>Pseudomonadati</taxon>
        <taxon>Planctomycetota</taxon>
        <taxon>Planctomycetia</taxon>
        <taxon>Planctomycetales</taxon>
        <taxon>Planctomycetaceae</taxon>
        <taxon>Thalassoglobus</taxon>
    </lineage>
</organism>
<sequence>MISLTTLAKRPCKASQCFALLAVGTLFISGCDQKQMEDAENSVKEGASELGESASDAATQMGEAAKNMKDAMGEKFTAAWDKASEKLKEVEGGSEMLTNIKDFFKNAGESLSSITDEASAENAKAKFAEMTETVEGWGPKLAEMPEEAQTALKSVLASGAAHLKTLVEKVKDNELYQEHVQPQIDALMEKLHALAG</sequence>
<dbReference type="OrthoDB" id="7929816at2"/>
<dbReference type="RefSeq" id="WP_146512303.1">
    <property type="nucleotide sequence ID" value="NZ_SIHI01000055.1"/>
</dbReference>
<reference evidence="1 2" key="1">
    <citation type="submission" date="2019-02" db="EMBL/GenBank/DDBJ databases">
        <title>Deep-cultivation of Planctomycetes and their phenomic and genomic characterization uncovers novel biology.</title>
        <authorList>
            <person name="Wiegand S."/>
            <person name="Jogler M."/>
            <person name="Boedeker C."/>
            <person name="Pinto D."/>
            <person name="Vollmers J."/>
            <person name="Rivas-Marin E."/>
            <person name="Kohn T."/>
            <person name="Peeters S.H."/>
            <person name="Heuer A."/>
            <person name="Rast P."/>
            <person name="Oberbeckmann S."/>
            <person name="Bunk B."/>
            <person name="Jeske O."/>
            <person name="Meyerdierks A."/>
            <person name="Storesund J.E."/>
            <person name="Kallscheuer N."/>
            <person name="Luecker S."/>
            <person name="Lage O.M."/>
            <person name="Pohl T."/>
            <person name="Merkel B.J."/>
            <person name="Hornburger P."/>
            <person name="Mueller R.-W."/>
            <person name="Bruemmer F."/>
            <person name="Labrenz M."/>
            <person name="Spormann A.M."/>
            <person name="Op Den Camp H."/>
            <person name="Overmann J."/>
            <person name="Amann R."/>
            <person name="Jetten M.S.M."/>
            <person name="Mascher T."/>
            <person name="Medema M.H."/>
            <person name="Devos D.P."/>
            <person name="Kaster A.-K."/>
            <person name="Ovreas L."/>
            <person name="Rohde M."/>
            <person name="Galperin M.Y."/>
            <person name="Jogler C."/>
        </authorList>
    </citation>
    <scope>NUCLEOTIDE SEQUENCE [LARGE SCALE GENOMIC DNA]</scope>
    <source>
        <strain evidence="1 2">KOR42</strain>
    </source>
</reference>
<evidence type="ECO:0000313" key="1">
    <source>
        <dbReference type="EMBL" id="TWT40104.1"/>
    </source>
</evidence>
<name>A0A5C5VNB0_9PLAN</name>